<evidence type="ECO:0000313" key="1">
    <source>
        <dbReference type="EMBL" id="GFH12960.1"/>
    </source>
</evidence>
<organism evidence="1 2">
    <name type="scientific">Haematococcus lacustris</name>
    <name type="common">Green alga</name>
    <name type="synonym">Haematococcus pluvialis</name>
    <dbReference type="NCBI Taxonomy" id="44745"/>
    <lineage>
        <taxon>Eukaryota</taxon>
        <taxon>Viridiplantae</taxon>
        <taxon>Chlorophyta</taxon>
        <taxon>core chlorophytes</taxon>
        <taxon>Chlorophyceae</taxon>
        <taxon>CS clade</taxon>
        <taxon>Chlamydomonadales</taxon>
        <taxon>Haematococcaceae</taxon>
        <taxon>Haematococcus</taxon>
    </lineage>
</organism>
<reference evidence="1 2" key="1">
    <citation type="submission" date="2020-02" db="EMBL/GenBank/DDBJ databases">
        <title>Draft genome sequence of Haematococcus lacustris strain NIES-144.</title>
        <authorList>
            <person name="Morimoto D."/>
            <person name="Nakagawa S."/>
            <person name="Yoshida T."/>
            <person name="Sawayama S."/>
        </authorList>
    </citation>
    <scope>NUCLEOTIDE SEQUENCE [LARGE SCALE GENOMIC DNA]</scope>
    <source>
        <strain evidence="1 2">NIES-144</strain>
    </source>
</reference>
<evidence type="ECO:0000313" key="2">
    <source>
        <dbReference type="Proteomes" id="UP000485058"/>
    </source>
</evidence>
<name>A0A699YT17_HAELA</name>
<keyword evidence="2" id="KW-1185">Reference proteome</keyword>
<accession>A0A699YT17</accession>
<dbReference type="Proteomes" id="UP000485058">
    <property type="component" value="Unassembled WGS sequence"/>
</dbReference>
<dbReference type="EMBL" id="BLLF01000558">
    <property type="protein sequence ID" value="GFH12960.1"/>
    <property type="molecule type" value="Genomic_DNA"/>
</dbReference>
<gene>
    <name evidence="1" type="ORF">HaLaN_08747</name>
</gene>
<dbReference type="AlphaFoldDB" id="A0A699YT17"/>
<comment type="caution">
    <text evidence="1">The sequence shown here is derived from an EMBL/GenBank/DDBJ whole genome shotgun (WGS) entry which is preliminary data.</text>
</comment>
<protein>
    <submittedName>
        <fullName evidence="1">Uncharacterized protein</fullName>
    </submittedName>
</protein>
<proteinExistence type="predicted"/>
<sequence>MEDAQGKVVIEGVVEARSLGDLGDCQSACGTSAMTPPWNGKELRRPMVGIQPLSEGEEKINRVWEKRINEALRSNAGMAWMRPIGSDL</sequence>